<feature type="compositionally biased region" description="Low complexity" evidence="1">
    <location>
        <begin position="40"/>
        <end position="52"/>
    </location>
</feature>
<evidence type="ECO:0000313" key="2">
    <source>
        <dbReference type="Proteomes" id="UP000694888"/>
    </source>
</evidence>
<name>A0ABM1AG08_APLCA</name>
<keyword evidence="2" id="KW-1185">Reference proteome</keyword>
<dbReference type="GeneID" id="101848943"/>
<gene>
    <name evidence="3" type="primary">LOC101848943</name>
</gene>
<feature type="region of interest" description="Disordered" evidence="1">
    <location>
        <begin position="1"/>
        <end position="149"/>
    </location>
</feature>
<protein>
    <submittedName>
        <fullName evidence="3">Uncharacterized protein LOC101848943</fullName>
    </submittedName>
</protein>
<dbReference type="Proteomes" id="UP000694888">
    <property type="component" value="Unplaced"/>
</dbReference>
<evidence type="ECO:0000313" key="3">
    <source>
        <dbReference type="RefSeq" id="XP_012946921.1"/>
    </source>
</evidence>
<accession>A0ABM1AG08</accession>
<sequence>MAEESSGAGYIPVPIILEPLDDPDNTDDLHPAVTPEHGCGVSSRRSSRGGASYIAVPGGEDEVDVNRGVSPAPGHHPHHTLDSNVDETTPLRLSARDSGATPHDLQKHSPAPPGGGGGGGSDKEKSKQEEKDTGDDPEHSEQQQQQQQQ</sequence>
<dbReference type="RefSeq" id="XP_012946921.1">
    <property type="nucleotide sequence ID" value="XM_013091467.2"/>
</dbReference>
<reference evidence="3" key="1">
    <citation type="submission" date="2025-08" db="UniProtKB">
        <authorList>
            <consortium name="RefSeq"/>
        </authorList>
    </citation>
    <scope>IDENTIFICATION</scope>
</reference>
<evidence type="ECO:0000256" key="1">
    <source>
        <dbReference type="SAM" id="MobiDB-lite"/>
    </source>
</evidence>
<organism evidence="2 3">
    <name type="scientific">Aplysia californica</name>
    <name type="common">California sea hare</name>
    <dbReference type="NCBI Taxonomy" id="6500"/>
    <lineage>
        <taxon>Eukaryota</taxon>
        <taxon>Metazoa</taxon>
        <taxon>Spiralia</taxon>
        <taxon>Lophotrochozoa</taxon>
        <taxon>Mollusca</taxon>
        <taxon>Gastropoda</taxon>
        <taxon>Heterobranchia</taxon>
        <taxon>Euthyneura</taxon>
        <taxon>Tectipleura</taxon>
        <taxon>Aplysiida</taxon>
        <taxon>Aplysioidea</taxon>
        <taxon>Aplysiidae</taxon>
        <taxon>Aplysia</taxon>
    </lineage>
</organism>
<feature type="compositionally biased region" description="Basic and acidic residues" evidence="1">
    <location>
        <begin position="121"/>
        <end position="141"/>
    </location>
</feature>
<proteinExistence type="predicted"/>